<organism evidence="2 3">
    <name type="scientific">Candidatus Cryptobacteroides avicola</name>
    <dbReference type="NCBI Taxonomy" id="2840757"/>
    <lineage>
        <taxon>Bacteria</taxon>
        <taxon>Pseudomonadati</taxon>
        <taxon>Bacteroidota</taxon>
        <taxon>Bacteroidia</taxon>
        <taxon>Bacteroidales</taxon>
        <taxon>Candidatus Cryptobacteroides</taxon>
    </lineage>
</organism>
<comment type="caution">
    <text evidence="2">The sequence shown here is derived from an EMBL/GenBank/DDBJ whole genome shotgun (WGS) entry which is preliminary data.</text>
</comment>
<gene>
    <name evidence="2" type="ORF">IAB75_10310</name>
</gene>
<evidence type="ECO:0000313" key="2">
    <source>
        <dbReference type="EMBL" id="MBO8484485.1"/>
    </source>
</evidence>
<feature type="region of interest" description="Disordered" evidence="1">
    <location>
        <begin position="521"/>
        <end position="540"/>
    </location>
</feature>
<name>A0A940DTC7_9BACT</name>
<reference evidence="2" key="1">
    <citation type="submission" date="2020-10" db="EMBL/GenBank/DDBJ databases">
        <authorList>
            <person name="Gilroy R."/>
        </authorList>
    </citation>
    <scope>NUCLEOTIDE SEQUENCE</scope>
    <source>
        <strain evidence="2">G3-8215</strain>
    </source>
</reference>
<dbReference type="SUPFAM" id="SSF50965">
    <property type="entry name" value="Galactose oxidase, central domain"/>
    <property type="match status" value="1"/>
</dbReference>
<dbReference type="Pfam" id="PF24681">
    <property type="entry name" value="Kelch_KLHDC2_KLHL20_DRC7"/>
    <property type="match status" value="1"/>
</dbReference>
<dbReference type="EMBL" id="JADILV010000075">
    <property type="protein sequence ID" value="MBO8484485.1"/>
    <property type="molecule type" value="Genomic_DNA"/>
</dbReference>
<evidence type="ECO:0000256" key="1">
    <source>
        <dbReference type="SAM" id="MobiDB-lite"/>
    </source>
</evidence>
<dbReference type="InterPro" id="IPR015915">
    <property type="entry name" value="Kelch-typ_b-propeller"/>
</dbReference>
<dbReference type="Gene3D" id="2.120.10.80">
    <property type="entry name" value="Kelch-type beta propeller"/>
    <property type="match status" value="1"/>
</dbReference>
<protein>
    <submittedName>
        <fullName evidence="2">Uncharacterized protein</fullName>
    </submittedName>
</protein>
<reference evidence="2" key="2">
    <citation type="journal article" date="2021" name="PeerJ">
        <title>Extensive microbial diversity within the chicken gut microbiome revealed by metagenomics and culture.</title>
        <authorList>
            <person name="Gilroy R."/>
            <person name="Ravi A."/>
            <person name="Getino M."/>
            <person name="Pursley I."/>
            <person name="Horton D.L."/>
            <person name="Alikhan N.F."/>
            <person name="Baker D."/>
            <person name="Gharbi K."/>
            <person name="Hall N."/>
            <person name="Watson M."/>
            <person name="Adriaenssens E.M."/>
            <person name="Foster-Nyarko E."/>
            <person name="Jarju S."/>
            <person name="Secka A."/>
            <person name="Antonio M."/>
            <person name="Oren A."/>
            <person name="Chaudhuri R.R."/>
            <person name="La Ragione R."/>
            <person name="Hildebrand F."/>
            <person name="Pallen M.J."/>
        </authorList>
    </citation>
    <scope>NUCLEOTIDE SEQUENCE</scope>
    <source>
        <strain evidence="2">G3-8215</strain>
    </source>
</reference>
<dbReference type="AlphaFoldDB" id="A0A940DTC7"/>
<evidence type="ECO:0000313" key="3">
    <source>
        <dbReference type="Proteomes" id="UP000725002"/>
    </source>
</evidence>
<accession>A0A940DTC7</accession>
<sequence length="540" mass="61228">MPVFSQGLKFTGLEQPIEKRTSYNVFGTSSPEFAGRLEISFDMALYHESEIGYIFRIKNKAEQKVYNLFYDGQGDRIVFMLNDEGYSSLIRAEIGTGALENMNWIRTSVTFDMDSDTVFFSVADSTWSAHVPGMPDRWRPEINFGKSDYIIDVPSFAIKNLRIGGQYSFRMAERFGTEVHDSRGRSVGKVSNPEWMMNDFYIWKHLCSMSSGAVSASVYDPESKEVYYFNRDSIRRYNVRSGEMTVSAFRNRCPVQMTLGTCFLDAARKRLYAYEVWYEHEEMKDSASVACLDLETLRWRTLSREQLPMQMHHHGGWFDQARSRYTIFGGFGNMHYNGTFYSFDLNSRQWRTSPAVTGESICPRYFTSMGYDSNTSTLYVYGGMGNESGEQAVGRRYLYDLYSVDMATGNVSRLWSTDLHRENVVPVRSMYIDGAGSFYTLCYPESISRSALTLYRFSIKDGSFVTLADTIPIMSDKITTNANLYYDSGMEKLYALVYESDDDVSNSLSVYSLSLLPALAGAGDSPEGISSAGGGLVSYS</sequence>
<dbReference type="InterPro" id="IPR011043">
    <property type="entry name" value="Gal_Oxase/kelch_b-propeller"/>
</dbReference>
<dbReference type="Proteomes" id="UP000725002">
    <property type="component" value="Unassembled WGS sequence"/>
</dbReference>
<proteinExistence type="predicted"/>
<feature type="compositionally biased region" description="Gly residues" evidence="1">
    <location>
        <begin position="531"/>
        <end position="540"/>
    </location>
</feature>